<feature type="domain" description="SPATA31" evidence="3">
    <location>
        <begin position="192"/>
        <end position="302"/>
    </location>
</feature>
<evidence type="ECO:0000313" key="5">
    <source>
        <dbReference type="Proteomes" id="UP000694404"/>
    </source>
</evidence>
<evidence type="ECO:0000256" key="2">
    <source>
        <dbReference type="SAM" id="MobiDB-lite"/>
    </source>
</evidence>
<protein>
    <recommendedName>
        <fullName evidence="3">SPATA31 domain-containing protein</fullName>
    </recommendedName>
</protein>
<dbReference type="PANTHER" id="PTHR21859">
    <property type="entry name" value="ACROSOME-SPECIFIC PROTEIN"/>
    <property type="match status" value="1"/>
</dbReference>
<proteinExistence type="inferred from homology"/>
<organism evidence="4 5">
    <name type="scientific">Chelonoidis abingdonii</name>
    <name type="common">Abingdon island giant tortoise</name>
    <name type="synonym">Testudo abingdonii</name>
    <dbReference type="NCBI Taxonomy" id="106734"/>
    <lineage>
        <taxon>Eukaryota</taxon>
        <taxon>Metazoa</taxon>
        <taxon>Chordata</taxon>
        <taxon>Craniata</taxon>
        <taxon>Vertebrata</taxon>
        <taxon>Euteleostomi</taxon>
        <taxon>Archelosauria</taxon>
        <taxon>Testudinata</taxon>
        <taxon>Testudines</taxon>
        <taxon>Cryptodira</taxon>
        <taxon>Durocryptodira</taxon>
        <taxon>Testudinoidea</taxon>
        <taxon>Testudinidae</taxon>
        <taxon>Chelonoidis</taxon>
    </lineage>
</organism>
<feature type="compositionally biased region" description="Polar residues" evidence="2">
    <location>
        <begin position="500"/>
        <end position="515"/>
    </location>
</feature>
<sequence length="515" mass="58607">MHRRWGLPRRIQESVRLLQPASAPAEFRPRSHTEKDPEEPFLLPWHKSTVHLEQGVGKTRRVVTAPHPRLSLGHDTQERLQIHVAKKCVETRLGAIPTAVRRSWQRLHLVSWLPLPKLISAGDRAPKARSLLLPFVHPEDVCHLELNVQHKHLMALWGLGTLYTQSLSRMVPRAPLGLVPPREAEVKFWAQKALFLGPEAREALELHVRKKRLQHEWELPLIIQKSMRSLMEAVPHPGQPKAPPLADRDVVILQPELSFLSEGSRRELELSLRKRLMHQRWGLPRRIQESVRLLQPVSAHAELRPHSPTERDAEGPFLLPWHKSTVHLEQGVGKTRRERLQIHVAKKCVETRLGAIPTAVRRSWQRLHLVSRLPLPKLISAGDRAPKARNPLLPFVHPEDVCHLELNVQHKHLMALWGLGTLYTQSLSRMVPKAPPGLVPPREAEVKFWAQKALFLGPEARELIYRLPKGAFLNVVDAPDRTGIFPWEDPPVPCVPNDPSLPSHQSSVANPCTAL</sequence>
<name>A0A8C0H9Q9_CHEAB</name>
<dbReference type="PANTHER" id="PTHR21859:SF12">
    <property type="entry name" value="SPERMATOGENESIS-ASSOCIATED PROTEIN 31D1"/>
    <property type="match status" value="1"/>
</dbReference>
<feature type="region of interest" description="Disordered" evidence="2">
    <location>
        <begin position="20"/>
        <end position="40"/>
    </location>
</feature>
<feature type="region of interest" description="Disordered" evidence="2">
    <location>
        <begin position="496"/>
        <end position="515"/>
    </location>
</feature>
<reference evidence="4" key="1">
    <citation type="submission" date="2025-08" db="UniProtKB">
        <authorList>
            <consortium name="Ensembl"/>
        </authorList>
    </citation>
    <scope>IDENTIFICATION</scope>
</reference>
<dbReference type="Ensembl" id="ENSCABT00000022235.1">
    <property type="protein sequence ID" value="ENSCABP00000020299.1"/>
    <property type="gene ID" value="ENSCABG00000014976.1"/>
</dbReference>
<dbReference type="Pfam" id="PF14650">
    <property type="entry name" value="FAM75"/>
    <property type="match status" value="1"/>
</dbReference>
<dbReference type="Proteomes" id="UP000694404">
    <property type="component" value="Unplaced"/>
</dbReference>
<dbReference type="GeneTree" id="ENSGT00960000191082"/>
<dbReference type="AlphaFoldDB" id="A0A8C0H9Q9"/>
<keyword evidence="5" id="KW-1185">Reference proteome</keyword>
<evidence type="ECO:0000259" key="3">
    <source>
        <dbReference type="Pfam" id="PF14650"/>
    </source>
</evidence>
<reference evidence="4" key="2">
    <citation type="submission" date="2025-09" db="UniProtKB">
        <authorList>
            <consortium name="Ensembl"/>
        </authorList>
    </citation>
    <scope>IDENTIFICATION</scope>
</reference>
<accession>A0A8C0H9Q9</accession>
<dbReference type="InterPro" id="IPR039509">
    <property type="entry name" value="SPATA31"/>
</dbReference>
<evidence type="ECO:0000256" key="1">
    <source>
        <dbReference type="ARBA" id="ARBA00035009"/>
    </source>
</evidence>
<evidence type="ECO:0000313" key="4">
    <source>
        <dbReference type="Ensembl" id="ENSCABP00000020299.1"/>
    </source>
</evidence>
<comment type="similarity">
    <text evidence="1">Belongs to the SPATA31 family.</text>
</comment>